<name>A0A812A0V2_9EURY</name>
<gene>
    <name evidence="1" type="ORF">DNFNHJIP_00585</name>
</gene>
<comment type="caution">
    <text evidence="1">The sequence shown here is derived from an EMBL/GenBank/DDBJ whole genome shotgun (WGS) entry which is preliminary data.</text>
</comment>
<evidence type="ECO:0000313" key="2">
    <source>
        <dbReference type="Proteomes" id="UP000614580"/>
    </source>
</evidence>
<proteinExistence type="predicted"/>
<sequence>MIFSDKESDILSYFEMRQTEITILLKCPELTYCVCMYCLERF</sequence>
<dbReference type="Proteomes" id="UP000614580">
    <property type="component" value="Unassembled WGS sequence"/>
</dbReference>
<reference evidence="1" key="1">
    <citation type="submission" date="2020-12" db="EMBL/GenBank/DDBJ databases">
        <authorList>
            <person name="Hahn C.J."/>
            <person name="Laso-Perez R."/>
            <person name="Vulcano F."/>
            <person name="Vaziourakis K.-M."/>
            <person name="Stokke R."/>
            <person name="Steen I.H."/>
            <person name="Teske A."/>
            <person name="Boetius A."/>
            <person name="Liebeke M."/>
            <person name="Amann R."/>
            <person name="Knittel K."/>
        </authorList>
    </citation>
    <scope>NUCLEOTIDE SEQUENCE</scope>
    <source>
        <strain evidence="1">Gfbio:c6db26ca-90af-429b-aeed-0e3e8aed0b5e:GoM-Arc1_AMV-AAA_792_C10</strain>
    </source>
</reference>
<dbReference type="EMBL" id="CAJHZY010000074">
    <property type="protein sequence ID" value="CAD7767178.1"/>
    <property type="molecule type" value="Genomic_DNA"/>
</dbReference>
<organism evidence="1 2">
    <name type="scientific">Candidatus Argoarchaeum ethanivorans</name>
    <dbReference type="NCBI Taxonomy" id="2608793"/>
    <lineage>
        <taxon>Archaea</taxon>
        <taxon>Methanobacteriati</taxon>
        <taxon>Methanobacteriota</taxon>
        <taxon>Stenosarchaea group</taxon>
        <taxon>Methanomicrobia</taxon>
        <taxon>Methanosarcinales</taxon>
        <taxon>Methanosarcinales incertae sedis</taxon>
        <taxon>GOM Arc I cluster</taxon>
        <taxon>Candidatus Argoarchaeum</taxon>
    </lineage>
</organism>
<accession>A0A812A0V2</accession>
<dbReference type="AlphaFoldDB" id="A0A812A0V2"/>
<evidence type="ECO:0000313" key="1">
    <source>
        <dbReference type="EMBL" id="CAD7767178.1"/>
    </source>
</evidence>
<protein>
    <submittedName>
        <fullName evidence="1">Uncharacterized protein</fullName>
    </submittedName>
</protein>